<evidence type="ECO:0000313" key="2">
    <source>
        <dbReference type="Proteomes" id="UP000789508"/>
    </source>
</evidence>
<protein>
    <submittedName>
        <fullName evidence="1">321_t:CDS:1</fullName>
    </submittedName>
</protein>
<gene>
    <name evidence="1" type="ORF">ALEPTO_LOCUS12734</name>
</gene>
<organism evidence="1 2">
    <name type="scientific">Ambispora leptoticha</name>
    <dbReference type="NCBI Taxonomy" id="144679"/>
    <lineage>
        <taxon>Eukaryota</taxon>
        <taxon>Fungi</taxon>
        <taxon>Fungi incertae sedis</taxon>
        <taxon>Mucoromycota</taxon>
        <taxon>Glomeromycotina</taxon>
        <taxon>Glomeromycetes</taxon>
        <taxon>Archaeosporales</taxon>
        <taxon>Ambisporaceae</taxon>
        <taxon>Ambispora</taxon>
    </lineage>
</organism>
<feature type="non-terminal residue" evidence="1">
    <location>
        <position position="1"/>
    </location>
</feature>
<name>A0A9N9IFR9_9GLOM</name>
<evidence type="ECO:0000313" key="1">
    <source>
        <dbReference type="EMBL" id="CAG8734267.1"/>
    </source>
</evidence>
<comment type="caution">
    <text evidence="1">The sequence shown here is derived from an EMBL/GenBank/DDBJ whole genome shotgun (WGS) entry which is preliminary data.</text>
</comment>
<accession>A0A9N9IFR9</accession>
<proteinExistence type="predicted"/>
<sequence>EWEQEQDIDSNSMEDIEDEVQMNIKEVGGSSRSEIPWFKREETDYSQIEAKAHYEALKKLLDKEDFC</sequence>
<dbReference type="AlphaFoldDB" id="A0A9N9IFR9"/>
<dbReference type="EMBL" id="CAJVPS010031984">
    <property type="protein sequence ID" value="CAG8734267.1"/>
    <property type="molecule type" value="Genomic_DNA"/>
</dbReference>
<dbReference type="Proteomes" id="UP000789508">
    <property type="component" value="Unassembled WGS sequence"/>
</dbReference>
<reference evidence="1" key="1">
    <citation type="submission" date="2021-06" db="EMBL/GenBank/DDBJ databases">
        <authorList>
            <person name="Kallberg Y."/>
            <person name="Tangrot J."/>
            <person name="Rosling A."/>
        </authorList>
    </citation>
    <scope>NUCLEOTIDE SEQUENCE</scope>
    <source>
        <strain evidence="1">FL130A</strain>
    </source>
</reference>
<keyword evidence="2" id="KW-1185">Reference proteome</keyword>